<feature type="coiled-coil region" evidence="2">
    <location>
        <begin position="63"/>
        <end position="94"/>
    </location>
</feature>
<reference evidence="4 5" key="1">
    <citation type="journal article" date="2024" name="Int. J. Mol. Sci.">
        <title>Exploration of Alicyclobacillus spp. Genome in Search of Antibiotic Resistance.</title>
        <authorList>
            <person name="Bucka-Kolendo J."/>
            <person name="Kiousi D.E."/>
            <person name="Dekowska A."/>
            <person name="Mikolajczuk-Szczyrba A."/>
            <person name="Karadedos D.M."/>
            <person name="Michael P."/>
            <person name="Galanis A."/>
            <person name="Sokolowska B."/>
        </authorList>
    </citation>
    <scope>NUCLEOTIDE SEQUENCE [LARGE SCALE GENOMIC DNA]</scope>
    <source>
        <strain evidence="4 5">KKP 3000</strain>
    </source>
</reference>
<dbReference type="Pfam" id="PF00665">
    <property type="entry name" value="rve"/>
    <property type="match status" value="1"/>
</dbReference>
<dbReference type="PROSITE" id="PS50994">
    <property type="entry name" value="INTEGRASE"/>
    <property type="match status" value="1"/>
</dbReference>
<keyword evidence="5" id="KW-1185">Reference proteome</keyword>
<keyword evidence="2" id="KW-0175">Coiled coil</keyword>
<dbReference type="InterPro" id="IPR002514">
    <property type="entry name" value="Transposase_8"/>
</dbReference>
<dbReference type="SUPFAM" id="SSF46689">
    <property type="entry name" value="Homeodomain-like"/>
    <property type="match status" value="1"/>
</dbReference>
<dbReference type="SUPFAM" id="SSF53098">
    <property type="entry name" value="Ribonuclease H-like"/>
    <property type="match status" value="1"/>
</dbReference>
<organism evidence="4 5">
    <name type="scientific">Alicyclobacillus fastidiosus</name>
    <dbReference type="NCBI Taxonomy" id="392011"/>
    <lineage>
        <taxon>Bacteria</taxon>
        <taxon>Bacillati</taxon>
        <taxon>Bacillota</taxon>
        <taxon>Bacilli</taxon>
        <taxon>Bacillales</taxon>
        <taxon>Alicyclobacillaceae</taxon>
        <taxon>Alicyclobacillus</taxon>
    </lineage>
</organism>
<name>A0ABV5ALX9_9BACL</name>
<dbReference type="InterPro" id="IPR001584">
    <property type="entry name" value="Integrase_cat-core"/>
</dbReference>
<dbReference type="InterPro" id="IPR025948">
    <property type="entry name" value="HTH-like_dom"/>
</dbReference>
<proteinExistence type="predicted"/>
<dbReference type="InterPro" id="IPR048020">
    <property type="entry name" value="Transpos_IS3"/>
</dbReference>
<dbReference type="InterPro" id="IPR036397">
    <property type="entry name" value="RNaseH_sf"/>
</dbReference>
<dbReference type="Pfam" id="PF13276">
    <property type="entry name" value="HTH_21"/>
    <property type="match status" value="1"/>
</dbReference>
<feature type="domain" description="Integrase catalytic" evidence="3">
    <location>
        <begin position="218"/>
        <end position="381"/>
    </location>
</feature>
<dbReference type="Proteomes" id="UP001579974">
    <property type="component" value="Unassembled WGS sequence"/>
</dbReference>
<comment type="function">
    <text evidence="1">Involved in the transposition of the insertion sequence.</text>
</comment>
<dbReference type="Gene3D" id="3.30.420.10">
    <property type="entry name" value="Ribonuclease H-like superfamily/Ribonuclease H"/>
    <property type="match status" value="1"/>
</dbReference>
<evidence type="ECO:0000259" key="3">
    <source>
        <dbReference type="PROSITE" id="PS50994"/>
    </source>
</evidence>
<sequence>MLANKYDADFKLNTVKLVLEEGKVASQVARDLGISQKTVYGWIAQYKNDPKHPFVGSGNLKPEAQATRDLERENRELREELENLKKSGAHLQQRPEVRYQFICDHRFDFSVQRMCKVLQVFRSGYYAWLKRPDSQRKQRRQKLTRRIHEIFLSSRRLYGSPKITQVLREEGTVVGQKMVAQIMRESGLKSRTVRKYKATTSSKHNHPVHENVLNQTFQAERPNQVWMSDITYVWTAEGWLYVASIMDLFTRKIVGWRADSRMTKELVISALEQAYQREKPDSGVLHHSDRGSQYASKEYQEKLREYKMIGSMSRKGNCYDNACIESFHSVIKRELIHLEKFKTRGRAKRQIWEYIERWYNRGRIHSSIGYKTPVQFQSMYERRQLKTAV</sequence>
<dbReference type="Gene3D" id="1.10.10.60">
    <property type="entry name" value="Homeodomain-like"/>
    <property type="match status" value="1"/>
</dbReference>
<accession>A0ABV5ALX9</accession>
<dbReference type="EMBL" id="JBDXSU010000075">
    <property type="protein sequence ID" value="MFB5193286.1"/>
    <property type="molecule type" value="Genomic_DNA"/>
</dbReference>
<comment type="caution">
    <text evidence="4">The sequence shown here is derived from an EMBL/GenBank/DDBJ whole genome shotgun (WGS) entry which is preliminary data.</text>
</comment>
<dbReference type="InterPro" id="IPR050900">
    <property type="entry name" value="Transposase_IS3/IS150/IS904"/>
</dbReference>
<dbReference type="Pfam" id="PF01527">
    <property type="entry name" value="HTH_Tnp_1"/>
    <property type="match status" value="1"/>
</dbReference>
<evidence type="ECO:0000256" key="1">
    <source>
        <dbReference type="ARBA" id="ARBA00002286"/>
    </source>
</evidence>
<dbReference type="InterPro" id="IPR009057">
    <property type="entry name" value="Homeodomain-like_sf"/>
</dbReference>
<dbReference type="InterPro" id="IPR012337">
    <property type="entry name" value="RNaseH-like_sf"/>
</dbReference>
<evidence type="ECO:0000313" key="4">
    <source>
        <dbReference type="EMBL" id="MFB5193286.1"/>
    </source>
</evidence>
<evidence type="ECO:0000313" key="5">
    <source>
        <dbReference type="Proteomes" id="UP001579974"/>
    </source>
</evidence>
<gene>
    <name evidence="4" type="ORF">KKP3000_004172</name>
</gene>
<dbReference type="RefSeq" id="WP_275474532.1">
    <property type="nucleotide sequence ID" value="NZ_CP162940.1"/>
</dbReference>
<evidence type="ECO:0000256" key="2">
    <source>
        <dbReference type="SAM" id="Coils"/>
    </source>
</evidence>
<protein>
    <submittedName>
        <fullName evidence="4">IS3 family transposase</fullName>
    </submittedName>
</protein>
<dbReference type="Pfam" id="PF13333">
    <property type="entry name" value="rve_2"/>
    <property type="match status" value="1"/>
</dbReference>
<dbReference type="PANTHER" id="PTHR46889:SF4">
    <property type="entry name" value="TRANSPOSASE INSO FOR INSERTION SEQUENCE ELEMENT IS911B-RELATED"/>
    <property type="match status" value="1"/>
</dbReference>
<dbReference type="PANTHER" id="PTHR46889">
    <property type="entry name" value="TRANSPOSASE INSF FOR INSERTION SEQUENCE IS3B-RELATED"/>
    <property type="match status" value="1"/>
</dbReference>
<dbReference type="NCBIfam" id="NF033516">
    <property type="entry name" value="transpos_IS3"/>
    <property type="match status" value="1"/>
</dbReference>